<dbReference type="EMBL" id="CADEBD010000588">
    <property type="protein sequence ID" value="CAB3257983.1"/>
    <property type="molecule type" value="Genomic_DNA"/>
</dbReference>
<dbReference type="Pfam" id="PF00441">
    <property type="entry name" value="Acyl-CoA_dh_1"/>
    <property type="match status" value="1"/>
</dbReference>
<dbReference type="Proteomes" id="UP000494256">
    <property type="component" value="Unassembled WGS sequence"/>
</dbReference>
<dbReference type="Gene3D" id="1.20.140.10">
    <property type="entry name" value="Butyryl-CoA Dehydrogenase, subunit A, domain 3"/>
    <property type="match status" value="1"/>
</dbReference>
<proteinExistence type="predicted"/>
<organism evidence="4 5">
    <name type="scientific">Arctia plantaginis</name>
    <name type="common">Wood tiger moth</name>
    <name type="synonym">Phalaena plantaginis</name>
    <dbReference type="NCBI Taxonomy" id="874455"/>
    <lineage>
        <taxon>Eukaryota</taxon>
        <taxon>Metazoa</taxon>
        <taxon>Ecdysozoa</taxon>
        <taxon>Arthropoda</taxon>
        <taxon>Hexapoda</taxon>
        <taxon>Insecta</taxon>
        <taxon>Pterygota</taxon>
        <taxon>Neoptera</taxon>
        <taxon>Endopterygota</taxon>
        <taxon>Lepidoptera</taxon>
        <taxon>Glossata</taxon>
        <taxon>Ditrysia</taxon>
        <taxon>Noctuoidea</taxon>
        <taxon>Erebidae</taxon>
        <taxon>Arctiinae</taxon>
        <taxon>Arctia</taxon>
    </lineage>
</organism>
<feature type="region of interest" description="Disordered" evidence="2">
    <location>
        <begin position="78"/>
        <end position="100"/>
    </location>
</feature>
<name>A0A8S1BI01_ARCPL</name>
<evidence type="ECO:0000313" key="4">
    <source>
        <dbReference type="EMBL" id="CAB3257983.1"/>
    </source>
</evidence>
<feature type="domain" description="Acyl-CoA dehydrogenase/oxidase C-terminal" evidence="3">
    <location>
        <begin position="11"/>
        <end position="76"/>
    </location>
</feature>
<evidence type="ECO:0000256" key="2">
    <source>
        <dbReference type="SAM" id="MobiDB-lite"/>
    </source>
</evidence>
<feature type="compositionally biased region" description="Polar residues" evidence="2">
    <location>
        <begin position="90"/>
        <end position="100"/>
    </location>
</feature>
<evidence type="ECO:0000256" key="1">
    <source>
        <dbReference type="ARBA" id="ARBA00022630"/>
    </source>
</evidence>
<accession>A0A8S1BI01</accession>
<dbReference type="InterPro" id="IPR009075">
    <property type="entry name" value="AcylCo_DH/oxidase_C"/>
</dbReference>
<evidence type="ECO:0000259" key="3">
    <source>
        <dbReference type="Pfam" id="PF00441"/>
    </source>
</evidence>
<dbReference type="OrthoDB" id="6780053at2759"/>
<dbReference type="AlphaFoldDB" id="A0A8S1BI01"/>
<dbReference type="InterPro" id="IPR036250">
    <property type="entry name" value="AcylCo_DH-like_C"/>
</dbReference>
<protein>
    <recommendedName>
        <fullName evidence="3">Acyl-CoA dehydrogenase/oxidase C-terminal domain-containing protein</fullName>
    </recommendedName>
</protein>
<dbReference type="GO" id="GO:0016627">
    <property type="term" value="F:oxidoreductase activity, acting on the CH-CH group of donors"/>
    <property type="evidence" value="ECO:0007669"/>
    <property type="project" value="InterPro"/>
</dbReference>
<keyword evidence="1" id="KW-0285">Flavoprotein</keyword>
<sequence>MVLALKLHAWHGLRAAWRVDHGQKNTRGPRQWLSATPRKFANKAAADAVQILAAMDSKTEYPVEKLMRDAKITRFMKATSPKPKGHHFPGSSSTAAKSTN</sequence>
<comment type="caution">
    <text evidence="4">The sequence shown here is derived from an EMBL/GenBank/DDBJ whole genome shotgun (WGS) entry which is preliminary data.</text>
</comment>
<evidence type="ECO:0000313" key="5">
    <source>
        <dbReference type="Proteomes" id="UP000494256"/>
    </source>
</evidence>
<dbReference type="SUPFAM" id="SSF47203">
    <property type="entry name" value="Acyl-CoA dehydrogenase C-terminal domain-like"/>
    <property type="match status" value="1"/>
</dbReference>
<reference evidence="4 5" key="1">
    <citation type="submission" date="2020-04" db="EMBL/GenBank/DDBJ databases">
        <authorList>
            <person name="Wallbank WR R."/>
            <person name="Pardo Diaz C."/>
            <person name="Kozak K."/>
            <person name="Martin S."/>
            <person name="Jiggins C."/>
            <person name="Moest M."/>
            <person name="Warren A I."/>
            <person name="Byers J.R.P. K."/>
            <person name="Montejo-Kovacevich G."/>
            <person name="Yen C E."/>
        </authorList>
    </citation>
    <scope>NUCLEOTIDE SEQUENCE [LARGE SCALE GENOMIC DNA]</scope>
</reference>
<gene>
    <name evidence="4" type="ORF">APLA_LOCUS16028</name>
</gene>